<feature type="domain" description="Ig-like" evidence="5">
    <location>
        <begin position="279"/>
        <end position="388"/>
    </location>
</feature>
<evidence type="ECO:0000313" key="6">
    <source>
        <dbReference type="Ensembl" id="ENSGWIP00000025360.1"/>
    </source>
</evidence>
<dbReference type="CTD" id="559844"/>
<dbReference type="OrthoDB" id="354769at2759"/>
<gene>
    <name evidence="6" type="primary">dhrs13b.2</name>
</gene>
<dbReference type="InterPro" id="IPR050380">
    <property type="entry name" value="Immune_Resp_Modulators"/>
</dbReference>
<sequence length="419" mass="47022">MGFLLKTLMIHVCLLTGVLCVHQISWLPCQWTDEHVFLKAGLVETELIHRMAVLQFGQKGDPPLNPKAVTFLLTGSKVDLRRYLDVEDSDELECALRRFSTEGLAVRWPVHGTQGYNYWFSCTIKHIKGFFSITSFLRQPTDQSPPGQQDYHSWPTIAETDVVTTTVAMVMKTKTPLVKTTLGSKKKLHCQFGLDHKGANFTVEWHWQHRGEKNKLFSHSSRSGLTEGTGVVLKTLAGGDASYTLHYTKMRSEGTFICSLSVNPLFASLDINLLIEEAPRVSLNVAPSLPLVEGAEQKIVCQAESYYPLDVEIVWHKEDPVVSGQRVGAPLPEVLPNILLSSHKHNLDGTYSVSAFFYLKALQKDSGRRFTCSVSHQSIRVPIKKSFILNVQDPSNWKLYLAVITLVVILCVFVPCLRK</sequence>
<organism evidence="6 7">
    <name type="scientific">Gouania willdenowi</name>
    <name type="common">Blunt-snouted clingfish</name>
    <name type="synonym">Lepadogaster willdenowi</name>
    <dbReference type="NCBI Taxonomy" id="441366"/>
    <lineage>
        <taxon>Eukaryota</taxon>
        <taxon>Metazoa</taxon>
        <taxon>Chordata</taxon>
        <taxon>Craniata</taxon>
        <taxon>Vertebrata</taxon>
        <taxon>Euteleostomi</taxon>
        <taxon>Actinopterygii</taxon>
        <taxon>Neopterygii</taxon>
        <taxon>Teleostei</taxon>
        <taxon>Neoteleostei</taxon>
        <taxon>Acanthomorphata</taxon>
        <taxon>Ovalentaria</taxon>
        <taxon>Blenniimorphae</taxon>
        <taxon>Blenniiformes</taxon>
        <taxon>Gobiesocoidei</taxon>
        <taxon>Gobiesocidae</taxon>
        <taxon>Gobiesocinae</taxon>
        <taxon>Gouania</taxon>
    </lineage>
</organism>
<proteinExistence type="predicted"/>
<keyword evidence="3" id="KW-1133">Transmembrane helix</keyword>
<keyword evidence="1" id="KW-1015">Disulfide bond</keyword>
<name>A0A8C5ESK6_GOUWI</name>
<protein>
    <submittedName>
        <fullName evidence="6">Tapasin-related protein-like</fullName>
    </submittedName>
</protein>
<dbReference type="RefSeq" id="XP_028319585.1">
    <property type="nucleotide sequence ID" value="XM_028463784.1"/>
</dbReference>
<accession>A0A8C5ESK6</accession>
<keyword evidence="3" id="KW-0812">Transmembrane</keyword>
<feature type="chain" id="PRO_5034665339" evidence="4">
    <location>
        <begin position="21"/>
        <end position="419"/>
    </location>
</feature>
<feature type="transmembrane region" description="Helical" evidence="3">
    <location>
        <begin position="397"/>
        <end position="417"/>
    </location>
</feature>
<dbReference type="Proteomes" id="UP000694680">
    <property type="component" value="Chromosome 13"/>
</dbReference>
<dbReference type="PANTHER" id="PTHR23411">
    <property type="entry name" value="TAPASIN"/>
    <property type="match status" value="1"/>
</dbReference>
<dbReference type="InterPro" id="IPR036179">
    <property type="entry name" value="Ig-like_dom_sf"/>
</dbReference>
<dbReference type="Gene3D" id="2.60.40.10">
    <property type="entry name" value="Immunoglobulins"/>
    <property type="match status" value="2"/>
</dbReference>
<dbReference type="Ensembl" id="ENSGWIT00000027717.1">
    <property type="protein sequence ID" value="ENSGWIP00000025360.1"/>
    <property type="gene ID" value="ENSGWIG00000013388.1"/>
</dbReference>
<evidence type="ECO:0000256" key="4">
    <source>
        <dbReference type="SAM" id="SignalP"/>
    </source>
</evidence>
<dbReference type="PROSITE" id="PS50835">
    <property type="entry name" value="IG_LIKE"/>
    <property type="match status" value="1"/>
</dbReference>
<evidence type="ECO:0000259" key="5">
    <source>
        <dbReference type="PROSITE" id="PS50835"/>
    </source>
</evidence>
<reference evidence="6" key="3">
    <citation type="submission" date="2025-09" db="UniProtKB">
        <authorList>
            <consortium name="Ensembl"/>
        </authorList>
    </citation>
    <scope>IDENTIFICATION</scope>
</reference>
<reference evidence="6" key="2">
    <citation type="submission" date="2025-08" db="UniProtKB">
        <authorList>
            <consortium name="Ensembl"/>
        </authorList>
    </citation>
    <scope>IDENTIFICATION</scope>
</reference>
<keyword evidence="4" id="KW-0732">Signal</keyword>
<dbReference type="AlphaFoldDB" id="A0A8C5ESK6"/>
<evidence type="ECO:0000256" key="3">
    <source>
        <dbReference type="SAM" id="Phobius"/>
    </source>
</evidence>
<keyword evidence="7" id="KW-1185">Reference proteome</keyword>
<dbReference type="Pfam" id="PF08205">
    <property type="entry name" value="C2-set_2"/>
    <property type="match status" value="1"/>
</dbReference>
<evidence type="ECO:0000256" key="1">
    <source>
        <dbReference type="ARBA" id="ARBA00023157"/>
    </source>
</evidence>
<reference evidence="6" key="1">
    <citation type="submission" date="2020-06" db="EMBL/GenBank/DDBJ databases">
        <authorList>
            <consortium name="Wellcome Sanger Institute Data Sharing"/>
        </authorList>
    </citation>
    <scope>NUCLEOTIDE SEQUENCE [LARGE SCALE GENOMIC DNA]</scope>
</reference>
<evidence type="ECO:0000313" key="7">
    <source>
        <dbReference type="Proteomes" id="UP000694680"/>
    </source>
</evidence>
<evidence type="ECO:0000256" key="2">
    <source>
        <dbReference type="ARBA" id="ARBA00023319"/>
    </source>
</evidence>
<dbReference type="InterPro" id="IPR013162">
    <property type="entry name" value="CD80_C2-set"/>
</dbReference>
<dbReference type="SUPFAM" id="SSF48726">
    <property type="entry name" value="Immunoglobulin"/>
    <property type="match status" value="2"/>
</dbReference>
<keyword evidence="3" id="KW-0472">Membrane</keyword>
<dbReference type="InterPro" id="IPR007110">
    <property type="entry name" value="Ig-like_dom"/>
</dbReference>
<keyword evidence="2" id="KW-0393">Immunoglobulin domain</keyword>
<dbReference type="GeneID" id="114473962"/>
<dbReference type="InterPro" id="IPR003006">
    <property type="entry name" value="Ig/MHC_CS"/>
</dbReference>
<feature type="signal peptide" evidence="4">
    <location>
        <begin position="1"/>
        <end position="20"/>
    </location>
</feature>
<dbReference type="InterPro" id="IPR013783">
    <property type="entry name" value="Ig-like_fold"/>
</dbReference>
<dbReference type="PROSITE" id="PS00290">
    <property type="entry name" value="IG_MHC"/>
    <property type="match status" value="1"/>
</dbReference>